<sequence>MSMVGMETEARREDAALERLVNQAGPPGRTVSYGPEADQCVELFDALTDAGAAARDGWLVVVHGGFFRPTIDRVHTRAQARALALSGYSVVLAEYRREPGHPEKSLDDLVALDAALPQLLTDHTAARAADHTAARADRQPLDAGAAPRVAGWVGHSAGGALVLWRALTADLPPVRAVALAPLSNLTEALRRGLGDGAVRTWLGGAPASPTSAEAAAPEHIDPAALAAHAGPERLADILIVHGIDDASVPADLVEGTAMAGAVRLFPAAHHVDLIDPQSRWWPTMLASIDAHLRG</sequence>
<dbReference type="OrthoDB" id="255603at2"/>
<dbReference type="STRING" id="1184609.KILIM_031_00230"/>
<protein>
    <recommendedName>
        <fullName evidence="3">Peptidase S9 prolyl oligopeptidase catalytic domain-containing protein</fullName>
    </recommendedName>
</protein>
<dbReference type="SUPFAM" id="SSF53474">
    <property type="entry name" value="alpha/beta-Hydrolases"/>
    <property type="match status" value="1"/>
</dbReference>
<dbReference type="InterPro" id="IPR029058">
    <property type="entry name" value="AB_hydrolase_fold"/>
</dbReference>
<dbReference type="eggNOG" id="COG0657">
    <property type="taxonomic scope" value="Bacteria"/>
</dbReference>
<gene>
    <name evidence="1" type="ORF">KILIM_031_00230</name>
</gene>
<dbReference type="AlphaFoldDB" id="K6WQE4"/>
<dbReference type="EMBL" id="BAHD01000031">
    <property type="protein sequence ID" value="GAB96051.1"/>
    <property type="molecule type" value="Genomic_DNA"/>
</dbReference>
<keyword evidence="2" id="KW-1185">Reference proteome</keyword>
<name>K6WQE4_9MICO</name>
<evidence type="ECO:0008006" key="3">
    <source>
        <dbReference type="Google" id="ProtNLM"/>
    </source>
</evidence>
<dbReference type="RefSeq" id="WP_006592583.1">
    <property type="nucleotide sequence ID" value="NZ_BAHD01000031.1"/>
</dbReference>
<reference evidence="1 2" key="1">
    <citation type="submission" date="2012-08" db="EMBL/GenBank/DDBJ databases">
        <title>Whole genome shotgun sequence of Kineosphaera limosa NBRC 100340.</title>
        <authorList>
            <person name="Yoshida I."/>
            <person name="Isaki S."/>
            <person name="Hosoyama A."/>
            <person name="Tsuchikane K."/>
            <person name="Katsumata H."/>
            <person name="Ando Y."/>
            <person name="Ohji S."/>
            <person name="Hamada M."/>
            <person name="Tamura T."/>
            <person name="Yamazoe A."/>
            <person name="Yamazaki S."/>
            <person name="Fujita N."/>
        </authorList>
    </citation>
    <scope>NUCLEOTIDE SEQUENCE [LARGE SCALE GENOMIC DNA]</scope>
    <source>
        <strain evidence="1 2">NBRC 100340</strain>
    </source>
</reference>
<evidence type="ECO:0000313" key="1">
    <source>
        <dbReference type="EMBL" id="GAB96051.1"/>
    </source>
</evidence>
<accession>K6WQE4</accession>
<comment type="caution">
    <text evidence="1">The sequence shown here is derived from an EMBL/GenBank/DDBJ whole genome shotgun (WGS) entry which is preliminary data.</text>
</comment>
<evidence type="ECO:0000313" key="2">
    <source>
        <dbReference type="Proteomes" id="UP000008366"/>
    </source>
</evidence>
<proteinExistence type="predicted"/>
<dbReference type="Proteomes" id="UP000008366">
    <property type="component" value="Unassembled WGS sequence"/>
</dbReference>
<dbReference type="Gene3D" id="3.40.50.1820">
    <property type="entry name" value="alpha/beta hydrolase"/>
    <property type="match status" value="1"/>
</dbReference>
<organism evidence="1 2">
    <name type="scientific">Kineosphaera limosa NBRC 100340</name>
    <dbReference type="NCBI Taxonomy" id="1184609"/>
    <lineage>
        <taxon>Bacteria</taxon>
        <taxon>Bacillati</taxon>
        <taxon>Actinomycetota</taxon>
        <taxon>Actinomycetes</taxon>
        <taxon>Micrococcales</taxon>
        <taxon>Dermatophilaceae</taxon>
        <taxon>Kineosphaera</taxon>
    </lineage>
</organism>